<keyword evidence="4" id="KW-0460">Magnesium</keyword>
<dbReference type="InterPro" id="IPR044612">
    <property type="entry name" value="ARL2/3"/>
</dbReference>
<gene>
    <name evidence="6" type="ORF">THRCLA_02945</name>
</gene>
<reference evidence="6 7" key="1">
    <citation type="journal article" date="2014" name="Genome Biol. Evol.">
        <title>The secreted proteins of Achlya hypogyna and Thraustotheca clavata identify the ancestral oomycete secretome and reveal gene acquisitions by horizontal gene transfer.</title>
        <authorList>
            <person name="Misner I."/>
            <person name="Blouin N."/>
            <person name="Leonard G."/>
            <person name="Richards T.A."/>
            <person name="Lane C.E."/>
        </authorList>
    </citation>
    <scope>NUCLEOTIDE SEQUENCE [LARGE SCALE GENOMIC DNA]</scope>
    <source>
        <strain evidence="6 7">ATCC 34112</strain>
    </source>
</reference>
<dbReference type="EMBL" id="JNBS01000540">
    <property type="protein sequence ID" value="OQS04854.1"/>
    <property type="molecule type" value="Genomic_DNA"/>
</dbReference>
<dbReference type="OrthoDB" id="442317at2759"/>
<dbReference type="InterPro" id="IPR027417">
    <property type="entry name" value="P-loop_NTPase"/>
</dbReference>
<keyword evidence="1 3" id="KW-0547">Nucleotide-binding</keyword>
<sequence>MALLFIGLDGAGKTCLLRWLEKDKNDRIDPSVGVRRTTILIDKIQVNAWDMSGHGRDRSFPLGTVGLFNALSAIVYVVDANDMLRLGMSRDELWTILHGLGGNDLPLLVFLNKSEDASVAILPRQLEVCFNLKEYKGIWRIEACSALTGLGILAGINWVISKLQSNKL</sequence>
<dbReference type="AlphaFoldDB" id="A0A1W0A3J6"/>
<dbReference type="SMART" id="SM00178">
    <property type="entry name" value="SAR"/>
    <property type="match status" value="1"/>
</dbReference>
<evidence type="ECO:0000256" key="5">
    <source>
        <dbReference type="SAM" id="Phobius"/>
    </source>
</evidence>
<keyword evidence="7" id="KW-1185">Reference proteome</keyword>
<feature type="transmembrane region" description="Helical" evidence="5">
    <location>
        <begin position="60"/>
        <end position="78"/>
    </location>
</feature>
<keyword evidence="5" id="KW-0472">Membrane</keyword>
<proteinExistence type="predicted"/>
<feature type="binding site" evidence="3">
    <location>
        <begin position="7"/>
        <end position="14"/>
    </location>
    <ligand>
        <name>GTP</name>
        <dbReference type="ChEBI" id="CHEBI:37565"/>
    </ligand>
</feature>
<accession>A0A1W0A3J6</accession>
<feature type="binding site" evidence="3">
    <location>
        <position position="53"/>
    </location>
    <ligand>
        <name>GTP</name>
        <dbReference type="ChEBI" id="CHEBI:37565"/>
    </ligand>
</feature>
<keyword evidence="2 3" id="KW-0342">GTP-binding</keyword>
<keyword evidence="4" id="KW-0479">Metal-binding</keyword>
<organism evidence="6 7">
    <name type="scientific">Thraustotheca clavata</name>
    <dbReference type="NCBI Taxonomy" id="74557"/>
    <lineage>
        <taxon>Eukaryota</taxon>
        <taxon>Sar</taxon>
        <taxon>Stramenopiles</taxon>
        <taxon>Oomycota</taxon>
        <taxon>Saprolegniomycetes</taxon>
        <taxon>Saprolegniales</taxon>
        <taxon>Achlyaceae</taxon>
        <taxon>Thraustotheca</taxon>
    </lineage>
</organism>
<comment type="caution">
    <text evidence="6">The sequence shown here is derived from an EMBL/GenBank/DDBJ whole genome shotgun (WGS) entry which is preliminary data.</text>
</comment>
<evidence type="ECO:0000313" key="6">
    <source>
        <dbReference type="EMBL" id="OQS04854.1"/>
    </source>
</evidence>
<evidence type="ECO:0000256" key="4">
    <source>
        <dbReference type="PIRSR" id="PIRSR606689-2"/>
    </source>
</evidence>
<evidence type="ECO:0000256" key="1">
    <source>
        <dbReference type="ARBA" id="ARBA00022741"/>
    </source>
</evidence>
<dbReference type="STRING" id="74557.A0A1W0A3J6"/>
<dbReference type="PRINTS" id="PR00328">
    <property type="entry name" value="SAR1GTPBP"/>
</dbReference>
<dbReference type="SMART" id="SM00177">
    <property type="entry name" value="ARF"/>
    <property type="match status" value="1"/>
</dbReference>
<feature type="binding site" evidence="4">
    <location>
        <position position="31"/>
    </location>
    <ligand>
        <name>Mg(2+)</name>
        <dbReference type="ChEBI" id="CHEBI:18420"/>
    </ligand>
</feature>
<dbReference type="Gene3D" id="3.40.50.300">
    <property type="entry name" value="P-loop containing nucleotide triphosphate hydrolases"/>
    <property type="match status" value="1"/>
</dbReference>
<dbReference type="GO" id="GO:0003924">
    <property type="term" value="F:GTPase activity"/>
    <property type="evidence" value="ECO:0007669"/>
    <property type="project" value="InterPro"/>
</dbReference>
<feature type="binding site" evidence="4">
    <location>
        <position position="14"/>
    </location>
    <ligand>
        <name>Mg(2+)</name>
        <dbReference type="ChEBI" id="CHEBI:18420"/>
    </ligand>
</feature>
<dbReference type="PROSITE" id="PS51417">
    <property type="entry name" value="ARF"/>
    <property type="match status" value="1"/>
</dbReference>
<dbReference type="Pfam" id="PF00025">
    <property type="entry name" value="Arf"/>
    <property type="match status" value="1"/>
</dbReference>
<dbReference type="GO" id="GO:0046872">
    <property type="term" value="F:metal ion binding"/>
    <property type="evidence" value="ECO:0007669"/>
    <property type="project" value="UniProtKB-KW"/>
</dbReference>
<dbReference type="InterPro" id="IPR006689">
    <property type="entry name" value="Small_GTPase_ARF/SAR"/>
</dbReference>
<keyword evidence="5" id="KW-0812">Transmembrane</keyword>
<dbReference type="Proteomes" id="UP000243217">
    <property type="component" value="Unassembled WGS sequence"/>
</dbReference>
<keyword evidence="5" id="KW-1133">Transmembrane helix</keyword>
<dbReference type="SUPFAM" id="SSF52540">
    <property type="entry name" value="P-loop containing nucleoside triphosphate hydrolases"/>
    <property type="match status" value="1"/>
</dbReference>
<name>A0A1W0A3J6_9STRA</name>
<feature type="transmembrane region" description="Helical" evidence="5">
    <location>
        <begin position="138"/>
        <end position="160"/>
    </location>
</feature>
<dbReference type="GO" id="GO:0005525">
    <property type="term" value="F:GTP binding"/>
    <property type="evidence" value="ECO:0007669"/>
    <property type="project" value="UniProtKB-KW"/>
</dbReference>
<protein>
    <submittedName>
        <fullName evidence="6">ADP-ribosylation factor</fullName>
    </submittedName>
</protein>
<feature type="binding site" evidence="3">
    <location>
        <begin position="112"/>
        <end position="116"/>
    </location>
    <ligand>
        <name>GTP</name>
        <dbReference type="ChEBI" id="CHEBI:37565"/>
    </ligand>
</feature>
<evidence type="ECO:0000256" key="3">
    <source>
        <dbReference type="PIRSR" id="PIRSR606689-1"/>
    </source>
</evidence>
<evidence type="ECO:0000313" key="7">
    <source>
        <dbReference type="Proteomes" id="UP000243217"/>
    </source>
</evidence>
<evidence type="ECO:0000256" key="2">
    <source>
        <dbReference type="ARBA" id="ARBA00023134"/>
    </source>
</evidence>
<dbReference type="PANTHER" id="PTHR45697">
    <property type="entry name" value="ADP-RIBOSYLATION FACTOR-LIKE PROTEIN 2-RELATED"/>
    <property type="match status" value="1"/>
</dbReference>